<dbReference type="SMART" id="SM00173">
    <property type="entry name" value="RAS"/>
    <property type="match status" value="1"/>
</dbReference>
<evidence type="ECO:0000256" key="4">
    <source>
        <dbReference type="ARBA" id="ARBA00023134"/>
    </source>
</evidence>
<sequence>MAARGEPRVQFKLVLVGDVGTGKTISMKHHLAGESEKYRATLGVEVYLLVFHTNRGPFKCNEKFGGLRDGYGIQSQCAIIMFDATSRVTYKNVPMCENIPMMLCGNKVDIKDRKVKAKSIVFHQKNNLQYYDISTKSNYNFVFWDFCFAVMDPAVAVQYEHKLEVAQITDLLDEDDGRPFKKYLHCLDLHLSLFWNTVDFFLSFKYETLQSHHDIQW</sequence>
<dbReference type="AlphaFoldDB" id="A0A2K5JNK6"/>
<name>A0A2K5JNK6_COLAP</name>
<reference evidence="9" key="1">
    <citation type="submission" date="2025-08" db="UniProtKB">
        <authorList>
            <consortium name="Ensembl"/>
        </authorList>
    </citation>
    <scope>IDENTIFICATION</scope>
</reference>
<dbReference type="GO" id="GO:0006606">
    <property type="term" value="P:protein import into nucleus"/>
    <property type="evidence" value="ECO:0007669"/>
    <property type="project" value="TreeGrafter"/>
</dbReference>
<proteinExistence type="predicted"/>
<comment type="catalytic activity">
    <reaction evidence="8">
        <text>GTP + H2O = GDP + phosphate + H(+)</text>
        <dbReference type="Rhea" id="RHEA:19669"/>
        <dbReference type="ChEBI" id="CHEBI:15377"/>
        <dbReference type="ChEBI" id="CHEBI:15378"/>
        <dbReference type="ChEBI" id="CHEBI:37565"/>
        <dbReference type="ChEBI" id="CHEBI:43474"/>
        <dbReference type="ChEBI" id="CHEBI:58189"/>
    </reaction>
    <physiologicalReaction direction="left-to-right" evidence="8">
        <dbReference type="Rhea" id="RHEA:19670"/>
    </physiologicalReaction>
</comment>
<dbReference type="Proteomes" id="UP000233080">
    <property type="component" value="Unassembled WGS sequence"/>
</dbReference>
<keyword evidence="2" id="KW-0547">Nucleotide-binding</keyword>
<dbReference type="InterPro" id="IPR001806">
    <property type="entry name" value="Small_GTPase"/>
</dbReference>
<organism evidence="9 10">
    <name type="scientific">Colobus angolensis palliatus</name>
    <name type="common">Peters' Angolan colobus</name>
    <dbReference type="NCBI Taxonomy" id="336983"/>
    <lineage>
        <taxon>Eukaryota</taxon>
        <taxon>Metazoa</taxon>
        <taxon>Chordata</taxon>
        <taxon>Craniata</taxon>
        <taxon>Vertebrata</taxon>
        <taxon>Euteleostomi</taxon>
        <taxon>Mammalia</taxon>
        <taxon>Eutheria</taxon>
        <taxon>Euarchontoglires</taxon>
        <taxon>Primates</taxon>
        <taxon>Haplorrhini</taxon>
        <taxon>Catarrhini</taxon>
        <taxon>Cercopithecidae</taxon>
        <taxon>Colobinae</taxon>
        <taxon>Colobus</taxon>
    </lineage>
</organism>
<protein>
    <recommendedName>
        <fullName evidence="5">GTP-binding nuclear protein Ran</fullName>
    </recommendedName>
    <alternativeName>
        <fullName evidence="7">GTPase Ran</fullName>
    </alternativeName>
    <alternativeName>
        <fullName evidence="6">Ras-related nuclear protein</fullName>
    </alternativeName>
</protein>
<dbReference type="GO" id="GO:0003924">
    <property type="term" value="F:GTPase activity"/>
    <property type="evidence" value="ECO:0007669"/>
    <property type="project" value="InterPro"/>
</dbReference>
<evidence type="ECO:0000256" key="7">
    <source>
        <dbReference type="ARBA" id="ARBA00042268"/>
    </source>
</evidence>
<dbReference type="InterPro" id="IPR002041">
    <property type="entry name" value="Ran_GTPase"/>
</dbReference>
<keyword evidence="1" id="KW-0813">Transport</keyword>
<evidence type="ECO:0000256" key="1">
    <source>
        <dbReference type="ARBA" id="ARBA00022448"/>
    </source>
</evidence>
<dbReference type="PROSITE" id="PS51418">
    <property type="entry name" value="RAN"/>
    <property type="match status" value="1"/>
</dbReference>
<dbReference type="Pfam" id="PF00071">
    <property type="entry name" value="Ras"/>
    <property type="match status" value="1"/>
</dbReference>
<evidence type="ECO:0000313" key="10">
    <source>
        <dbReference type="Proteomes" id="UP000233080"/>
    </source>
</evidence>
<dbReference type="SMART" id="SM00175">
    <property type="entry name" value="RAB"/>
    <property type="match status" value="1"/>
</dbReference>
<dbReference type="Ensembl" id="ENSCANT00000053645.1">
    <property type="protein sequence ID" value="ENSCANP00000030439.1"/>
    <property type="gene ID" value="ENSCANG00000038858.1"/>
</dbReference>
<evidence type="ECO:0000256" key="8">
    <source>
        <dbReference type="ARBA" id="ARBA00049117"/>
    </source>
</evidence>
<keyword evidence="10" id="KW-1185">Reference proteome</keyword>
<dbReference type="STRING" id="336983.ENSCANP00000030439"/>
<dbReference type="SUPFAM" id="SSF52540">
    <property type="entry name" value="P-loop containing nucleoside triphosphate hydrolases"/>
    <property type="match status" value="1"/>
</dbReference>
<evidence type="ECO:0000256" key="2">
    <source>
        <dbReference type="ARBA" id="ARBA00022741"/>
    </source>
</evidence>
<dbReference type="GO" id="GO:0005737">
    <property type="term" value="C:cytoplasm"/>
    <property type="evidence" value="ECO:0007669"/>
    <property type="project" value="TreeGrafter"/>
</dbReference>
<evidence type="ECO:0000313" key="9">
    <source>
        <dbReference type="Ensembl" id="ENSCANP00000030439.1"/>
    </source>
</evidence>
<dbReference type="GO" id="GO:0000054">
    <property type="term" value="P:ribosomal subunit export from nucleus"/>
    <property type="evidence" value="ECO:0007669"/>
    <property type="project" value="TreeGrafter"/>
</dbReference>
<evidence type="ECO:0000256" key="5">
    <source>
        <dbReference type="ARBA" id="ARBA00040533"/>
    </source>
</evidence>
<reference evidence="9" key="2">
    <citation type="submission" date="2025-09" db="UniProtKB">
        <authorList>
            <consortium name="Ensembl"/>
        </authorList>
    </citation>
    <scope>IDENTIFICATION</scope>
</reference>
<dbReference type="GO" id="GO:0005525">
    <property type="term" value="F:GTP binding"/>
    <property type="evidence" value="ECO:0007669"/>
    <property type="project" value="UniProtKB-KW"/>
</dbReference>
<dbReference type="SMART" id="SM00176">
    <property type="entry name" value="RAN"/>
    <property type="match status" value="1"/>
</dbReference>
<dbReference type="PANTHER" id="PTHR24071">
    <property type="entry name" value="RAN GTPASE"/>
    <property type="match status" value="1"/>
</dbReference>
<accession>A0A2K5JNK6</accession>
<dbReference type="InterPro" id="IPR027417">
    <property type="entry name" value="P-loop_NTPase"/>
</dbReference>
<dbReference type="PANTHER" id="PTHR24071:SF0">
    <property type="entry name" value="GTP-BINDING NUCLEAR PROTEIN RAN"/>
    <property type="match status" value="1"/>
</dbReference>
<keyword evidence="3" id="KW-0653">Protein transport</keyword>
<evidence type="ECO:0000256" key="3">
    <source>
        <dbReference type="ARBA" id="ARBA00022927"/>
    </source>
</evidence>
<evidence type="ECO:0000256" key="6">
    <source>
        <dbReference type="ARBA" id="ARBA00041239"/>
    </source>
</evidence>
<dbReference type="Gene3D" id="3.40.50.300">
    <property type="entry name" value="P-loop containing nucleotide triphosphate hydrolases"/>
    <property type="match status" value="1"/>
</dbReference>
<dbReference type="GO" id="GO:0005634">
    <property type="term" value="C:nucleus"/>
    <property type="evidence" value="ECO:0007669"/>
    <property type="project" value="TreeGrafter"/>
</dbReference>
<keyword evidence="4" id="KW-0342">GTP-binding</keyword>